<evidence type="ECO:0000313" key="2">
    <source>
        <dbReference type="EMBL" id="MBX33236.1"/>
    </source>
</evidence>
<reference evidence="2" key="1">
    <citation type="submission" date="2018-02" db="EMBL/GenBank/DDBJ databases">
        <title>Rhizophora mucronata_Transcriptome.</title>
        <authorList>
            <person name="Meera S.P."/>
            <person name="Sreeshan A."/>
            <person name="Augustine A."/>
        </authorList>
    </citation>
    <scope>NUCLEOTIDE SEQUENCE</scope>
    <source>
        <tissue evidence="2">Leaf</tissue>
    </source>
</reference>
<sequence>MIRLMILQRKSLALAPFIITFLLVASSAIARSPIKCQKYCGNGQKANRVPYPFGFSSDCPIQLNCTRDDIQIGGFQVQNITPDGIFIIIPADCNRPLESIKSLFGKNYALALRSNLLLQNCSKKLAGCTIPGSFLEREQNISNCHSGSEDVSCYSPEDSEIKVFSYKNVKDTQCKRVFSSLTMFPGSPVVSLQFNLAGLEWWLDGSCDPSDGCDKNANCNTVRHGNGKVGFRCRCRDGFVGDGFAAGDGCRRVPDCSTPRYMSGQCGGTVRVGVLVGGKTFLFSSSD</sequence>
<dbReference type="EMBL" id="GGEC01052752">
    <property type="protein sequence ID" value="MBX33236.1"/>
    <property type="molecule type" value="Transcribed_RNA"/>
</dbReference>
<feature type="chain" id="PRO_5015198172" description="EGF-like domain-containing protein" evidence="1">
    <location>
        <begin position="31"/>
        <end position="287"/>
    </location>
</feature>
<keyword evidence="1" id="KW-0732">Signal</keyword>
<evidence type="ECO:0008006" key="3">
    <source>
        <dbReference type="Google" id="ProtNLM"/>
    </source>
</evidence>
<organism evidence="2">
    <name type="scientific">Rhizophora mucronata</name>
    <name type="common">Asiatic mangrove</name>
    <dbReference type="NCBI Taxonomy" id="61149"/>
    <lineage>
        <taxon>Eukaryota</taxon>
        <taxon>Viridiplantae</taxon>
        <taxon>Streptophyta</taxon>
        <taxon>Embryophyta</taxon>
        <taxon>Tracheophyta</taxon>
        <taxon>Spermatophyta</taxon>
        <taxon>Magnoliopsida</taxon>
        <taxon>eudicotyledons</taxon>
        <taxon>Gunneridae</taxon>
        <taxon>Pentapetalae</taxon>
        <taxon>rosids</taxon>
        <taxon>fabids</taxon>
        <taxon>Malpighiales</taxon>
        <taxon>Rhizophoraceae</taxon>
        <taxon>Rhizophora</taxon>
    </lineage>
</organism>
<dbReference type="AlphaFoldDB" id="A0A2P2MSP6"/>
<feature type="signal peptide" evidence="1">
    <location>
        <begin position="1"/>
        <end position="30"/>
    </location>
</feature>
<name>A0A2P2MSP6_RHIMU</name>
<accession>A0A2P2MSP6</accession>
<dbReference type="Gene3D" id="2.10.25.10">
    <property type="entry name" value="Laminin"/>
    <property type="match status" value="1"/>
</dbReference>
<protein>
    <recommendedName>
        <fullName evidence="3">EGF-like domain-containing protein</fullName>
    </recommendedName>
</protein>
<proteinExistence type="predicted"/>
<evidence type="ECO:0000256" key="1">
    <source>
        <dbReference type="SAM" id="SignalP"/>
    </source>
</evidence>